<name>A0ABW8KBZ1_9GAMM</name>
<protein>
    <submittedName>
        <fullName evidence="2">GNAT family N-acetyltransferase</fullName>
    </submittedName>
</protein>
<evidence type="ECO:0000313" key="3">
    <source>
        <dbReference type="Proteomes" id="UP001620397"/>
    </source>
</evidence>
<dbReference type="Gene3D" id="3.40.630.30">
    <property type="match status" value="1"/>
</dbReference>
<dbReference type="Pfam" id="PF13302">
    <property type="entry name" value="Acetyltransf_3"/>
    <property type="match status" value="1"/>
</dbReference>
<dbReference type="PANTHER" id="PTHR43792:SF1">
    <property type="entry name" value="N-ACETYLTRANSFERASE DOMAIN-CONTAINING PROTEIN"/>
    <property type="match status" value="1"/>
</dbReference>
<dbReference type="RefSeq" id="WP_404536014.1">
    <property type="nucleotide sequence ID" value="NZ_JADIKL010000001.1"/>
</dbReference>
<dbReference type="InterPro" id="IPR051531">
    <property type="entry name" value="N-acetyltransferase"/>
</dbReference>
<dbReference type="EMBL" id="JADIKL010000001">
    <property type="protein sequence ID" value="MFK2929649.1"/>
    <property type="molecule type" value="Genomic_DNA"/>
</dbReference>
<dbReference type="Proteomes" id="UP001620397">
    <property type="component" value="Unassembled WGS sequence"/>
</dbReference>
<dbReference type="InterPro" id="IPR016181">
    <property type="entry name" value="Acyl_CoA_acyltransferase"/>
</dbReference>
<accession>A0ABW8KBZ1</accession>
<evidence type="ECO:0000259" key="1">
    <source>
        <dbReference type="PROSITE" id="PS51186"/>
    </source>
</evidence>
<feature type="domain" description="N-acetyltransferase" evidence="1">
    <location>
        <begin position="19"/>
        <end position="180"/>
    </location>
</feature>
<dbReference type="PROSITE" id="PS51186">
    <property type="entry name" value="GNAT"/>
    <property type="match status" value="1"/>
</dbReference>
<reference evidence="2 3" key="1">
    <citation type="submission" date="2020-10" db="EMBL/GenBank/DDBJ databases">
        <title>Phylogeny of dyella-like bacteria.</title>
        <authorList>
            <person name="Fu J."/>
        </authorList>
    </citation>
    <scope>NUCLEOTIDE SEQUENCE [LARGE SCALE GENOMIC DNA]</scope>
    <source>
        <strain evidence="2 3">DKC-1</strain>
    </source>
</reference>
<comment type="caution">
    <text evidence="2">The sequence shown here is derived from an EMBL/GenBank/DDBJ whole genome shotgun (WGS) entry which is preliminary data.</text>
</comment>
<organism evidence="2 3">
    <name type="scientific">Dyella agri</name>
    <dbReference type="NCBI Taxonomy" id="1926869"/>
    <lineage>
        <taxon>Bacteria</taxon>
        <taxon>Pseudomonadati</taxon>
        <taxon>Pseudomonadota</taxon>
        <taxon>Gammaproteobacteria</taxon>
        <taxon>Lysobacterales</taxon>
        <taxon>Rhodanobacteraceae</taxon>
        <taxon>Dyella</taxon>
    </lineage>
</organism>
<gene>
    <name evidence="2" type="ORF">ISP14_02480</name>
</gene>
<dbReference type="InterPro" id="IPR000182">
    <property type="entry name" value="GNAT_dom"/>
</dbReference>
<sequence>MDAGARVEERVPVLETARLRLRAHRADDLDAFAAIWSDPVVTRYLGRAASSSRQDSWMRLLRYPGMWALLGYGFWAVEEKSSGRCIGDVGFADFKRDIQPSLEGMLETGWVLAADAHGKGYASEALAAVLAWGETHFPGRTMACIIDPDNVASVRVAVKAGFREWQHTLYHDDPILVFTR</sequence>
<evidence type="ECO:0000313" key="2">
    <source>
        <dbReference type="EMBL" id="MFK2929649.1"/>
    </source>
</evidence>
<proteinExistence type="predicted"/>
<dbReference type="SUPFAM" id="SSF55729">
    <property type="entry name" value="Acyl-CoA N-acyltransferases (Nat)"/>
    <property type="match status" value="1"/>
</dbReference>
<keyword evidence="3" id="KW-1185">Reference proteome</keyword>
<dbReference type="PANTHER" id="PTHR43792">
    <property type="entry name" value="GNAT FAMILY, PUTATIVE (AFU_ORTHOLOGUE AFUA_3G00765)-RELATED-RELATED"/>
    <property type="match status" value="1"/>
</dbReference>